<name>S9U217_9TRYP</name>
<proteinExistence type="predicted"/>
<keyword evidence="2" id="KW-1185">Reference proteome</keyword>
<accession>S9U217</accession>
<organism evidence="1 2">
    <name type="scientific">Strigomonas culicis</name>
    <dbReference type="NCBI Taxonomy" id="28005"/>
    <lineage>
        <taxon>Eukaryota</taxon>
        <taxon>Discoba</taxon>
        <taxon>Euglenozoa</taxon>
        <taxon>Kinetoplastea</taxon>
        <taxon>Metakinetoplastina</taxon>
        <taxon>Trypanosomatida</taxon>
        <taxon>Trypanosomatidae</taxon>
        <taxon>Strigomonadinae</taxon>
        <taxon>Strigomonas</taxon>
    </lineage>
</organism>
<dbReference type="AlphaFoldDB" id="S9U217"/>
<comment type="caution">
    <text evidence="1">The sequence shown here is derived from an EMBL/GenBank/DDBJ whole genome shotgun (WGS) entry which is preliminary data.</text>
</comment>
<dbReference type="OrthoDB" id="276720at2759"/>
<dbReference type="EMBL" id="ATMH01006987">
    <property type="protein sequence ID" value="EPY24822.1"/>
    <property type="molecule type" value="Genomic_DNA"/>
</dbReference>
<evidence type="ECO:0000313" key="1">
    <source>
        <dbReference type="EMBL" id="EPY24822.1"/>
    </source>
</evidence>
<protein>
    <submittedName>
        <fullName evidence="1">Uncharacterized protein</fullName>
    </submittedName>
</protein>
<reference evidence="1 2" key="1">
    <citation type="journal article" date="2013" name="PLoS ONE">
        <title>Predicting the Proteins of Angomonas deanei, Strigomonas culicis and Their Respective Endosymbionts Reveals New Aspects of the Trypanosomatidae Family.</title>
        <authorList>
            <person name="Motta M.C."/>
            <person name="Martins A.C."/>
            <person name="de Souza S.S."/>
            <person name="Catta-Preta C.M."/>
            <person name="Silva R."/>
            <person name="Klein C.C."/>
            <person name="de Almeida L.G."/>
            <person name="de Lima Cunha O."/>
            <person name="Ciapina L.P."/>
            <person name="Brocchi M."/>
            <person name="Colabardini A.C."/>
            <person name="de Araujo Lima B."/>
            <person name="Machado C.R."/>
            <person name="de Almeida Soares C.M."/>
            <person name="Probst C.M."/>
            <person name="de Menezes C.B."/>
            <person name="Thompson C.E."/>
            <person name="Bartholomeu D.C."/>
            <person name="Gradia D.F."/>
            <person name="Pavoni D.P."/>
            <person name="Grisard E.C."/>
            <person name="Fantinatti-Garboggini F."/>
            <person name="Marchini F.K."/>
            <person name="Rodrigues-Luiz G.F."/>
            <person name="Wagner G."/>
            <person name="Goldman G.H."/>
            <person name="Fietto J.L."/>
            <person name="Elias M.C."/>
            <person name="Goldman M.H."/>
            <person name="Sagot M.F."/>
            <person name="Pereira M."/>
            <person name="Stoco P.H."/>
            <person name="de Mendonca-Neto R.P."/>
            <person name="Teixeira S.M."/>
            <person name="Maciel T.E."/>
            <person name="de Oliveira Mendes T.A."/>
            <person name="Urmenyi T.P."/>
            <person name="de Souza W."/>
            <person name="Schenkman S."/>
            <person name="de Vasconcelos A.T."/>
        </authorList>
    </citation>
    <scope>NUCLEOTIDE SEQUENCE [LARGE SCALE GENOMIC DNA]</scope>
</reference>
<dbReference type="Proteomes" id="UP000015354">
    <property type="component" value="Unassembled WGS sequence"/>
</dbReference>
<gene>
    <name evidence="1" type="ORF">STCU_06987</name>
</gene>
<evidence type="ECO:0000313" key="2">
    <source>
        <dbReference type="Proteomes" id="UP000015354"/>
    </source>
</evidence>
<sequence length="362" mass="38460">MQGALKAFPLLELPSLDKTRLVEITDRLLPHVRDVLQKRMPTKRFELTDSKTLSCVYEVGSTIRIPLTIVGSPASSSDTSPQDETVLVHAPGLAGAFPVPVSELAAARGHISAAPPPHAPSEEEEGQLGTLCLLQALQAAPRGNLLDRLYRTARRRHFSVAGMARLLEQGGRINNEALQLSFPYHCGGEQALRRFLDATADACALFPPRRGPAAATQHGTKVLTRYGLATSVGVAAAGASLHVPALLWHPSGAPAACLAPLLHGTALLPVGHHKLAYNGPTAACAVLTREDPRLYMTDGPLDTTAWLTEGLFGVRPGSAWGRAGEGWVVLGVGYSAAESEMDLCVSHEQSGDVRLADDVHMQ</sequence>